<protein>
    <submittedName>
        <fullName evidence="5">Speckle targeted PIP5K1A-regulated poly(A) polymerase</fullName>
    </submittedName>
</protein>
<dbReference type="CDD" id="cd05402">
    <property type="entry name" value="NT_PAP_TUTase"/>
    <property type="match status" value="1"/>
</dbReference>
<dbReference type="Pfam" id="PF22600">
    <property type="entry name" value="MTPAP-like_central"/>
    <property type="match status" value="1"/>
</dbReference>
<gene>
    <name evidence="5" type="primary">LOC101864526</name>
</gene>
<proteinExistence type="predicted"/>
<dbReference type="SUPFAM" id="SSF81301">
    <property type="entry name" value="Nucleotidyltransferase"/>
    <property type="match status" value="1"/>
</dbReference>
<dbReference type="RefSeq" id="XP_005099789.2">
    <property type="nucleotide sequence ID" value="XM_005099732.3"/>
</dbReference>
<dbReference type="SUPFAM" id="SSF54928">
    <property type="entry name" value="RNA-binding domain, RBD"/>
    <property type="match status" value="1"/>
</dbReference>
<evidence type="ECO:0000256" key="2">
    <source>
        <dbReference type="SAM" id="MobiDB-lite"/>
    </source>
</evidence>
<evidence type="ECO:0000259" key="3">
    <source>
        <dbReference type="PROSITE" id="PS50102"/>
    </source>
</evidence>
<dbReference type="Gene3D" id="3.30.460.10">
    <property type="entry name" value="Beta Polymerase, domain 2"/>
    <property type="match status" value="1"/>
</dbReference>
<accession>A0ABM0JRF0</accession>
<evidence type="ECO:0000313" key="4">
    <source>
        <dbReference type="Proteomes" id="UP000694888"/>
    </source>
</evidence>
<sequence>MEKYCQYCDVKLHAGDFETHCKGKRHRTNMNAKVSRMKLEEAASRRVFIQNVQGVKEPGRLEKLTEYFSRFGKIKFIRFATVGAFVEFRDASSPGKVLSCREHVCRGVRLSVKEYTLRPDRQTVKQEKEQKEQEEKLRSQTHIMGLLMSARDVEDQMSRLSQQLRLTAKDEAERAGICADLTAIFSPFFDSCQIYQFGSSLNGFGLQGCDLDLFIELNQGDASTSSVRKRPIPLPYHRDLKSLCQFSHGPLSTQLLDQVDSLDLVKLLSRILSSHKSDYSEVLTIPSSRCPVIRFSHNPSGIKCDLSFSNRVALLNSRLLRLYSQEPRVHALVTTVRLWAQRQNLAATAQFGHLLTSYSLTWLVLFFVQSQEPALLPSVEQVPDRVPGAETVSVSDFSCVSVPVHAHLPASTNTTSSVELLKGFFEFYTSKVKLSSDILVTRDVETLTAAQFTEKPFSQECGTSFLTVVDPFVLSHNVTKNVNERTRERLIWQIHRARDLLTQSPGAGVDDRSKPWGLAELLTPQAEPAPATNGASTSSKKKKNRALLEVKKAQLFSVQVAADASMLNDLALRAMAQKKNVPLARLWCELARDMVAKVLAQIFLVRVESVSEVEAGGGAEERSDVPGLMGNCAVGGTAGGRGVVGTVGSGGAE</sequence>
<evidence type="ECO:0000256" key="1">
    <source>
        <dbReference type="PROSITE-ProRule" id="PRU00176"/>
    </source>
</evidence>
<feature type="region of interest" description="Disordered" evidence="2">
    <location>
        <begin position="523"/>
        <end position="543"/>
    </location>
</feature>
<dbReference type="InterPro" id="IPR000504">
    <property type="entry name" value="RRM_dom"/>
</dbReference>
<feature type="non-terminal residue" evidence="5">
    <location>
        <position position="653"/>
    </location>
</feature>
<dbReference type="InterPro" id="IPR054708">
    <property type="entry name" value="MTPAP-like_central"/>
</dbReference>
<dbReference type="InterPro" id="IPR035979">
    <property type="entry name" value="RBD_domain_sf"/>
</dbReference>
<feature type="domain" description="RRM" evidence="3">
    <location>
        <begin position="45"/>
        <end position="122"/>
    </location>
</feature>
<dbReference type="InterPro" id="IPR012677">
    <property type="entry name" value="Nucleotide-bd_a/b_plait_sf"/>
</dbReference>
<dbReference type="Gene3D" id="1.10.1410.10">
    <property type="match status" value="1"/>
</dbReference>
<dbReference type="PANTHER" id="PTHR12271:SF127">
    <property type="entry name" value="SPECKLE TARGETED PIP5K1A-REGULATED POLY(A) POLYMERASE"/>
    <property type="match status" value="1"/>
</dbReference>
<evidence type="ECO:0000313" key="5">
    <source>
        <dbReference type="RefSeq" id="XP_005099789.2"/>
    </source>
</evidence>
<reference evidence="5" key="1">
    <citation type="submission" date="2025-08" db="UniProtKB">
        <authorList>
            <consortium name="RefSeq"/>
        </authorList>
    </citation>
    <scope>IDENTIFICATION</scope>
</reference>
<dbReference type="PROSITE" id="PS50102">
    <property type="entry name" value="RRM"/>
    <property type="match status" value="1"/>
</dbReference>
<dbReference type="GeneID" id="101864526"/>
<organism evidence="4 5">
    <name type="scientific">Aplysia californica</name>
    <name type="common">California sea hare</name>
    <dbReference type="NCBI Taxonomy" id="6500"/>
    <lineage>
        <taxon>Eukaryota</taxon>
        <taxon>Metazoa</taxon>
        <taxon>Spiralia</taxon>
        <taxon>Lophotrochozoa</taxon>
        <taxon>Mollusca</taxon>
        <taxon>Gastropoda</taxon>
        <taxon>Heterobranchia</taxon>
        <taxon>Euthyneura</taxon>
        <taxon>Tectipleura</taxon>
        <taxon>Aplysiida</taxon>
        <taxon>Aplysioidea</taxon>
        <taxon>Aplysiidae</taxon>
        <taxon>Aplysia</taxon>
    </lineage>
</organism>
<dbReference type="Gene3D" id="3.30.70.330">
    <property type="match status" value="1"/>
</dbReference>
<name>A0ABM0JRF0_APLCA</name>
<dbReference type="Proteomes" id="UP000694888">
    <property type="component" value="Unplaced"/>
</dbReference>
<keyword evidence="4" id="KW-1185">Reference proteome</keyword>
<keyword evidence="1" id="KW-0694">RNA-binding</keyword>
<dbReference type="PANTHER" id="PTHR12271">
    <property type="entry name" value="POLY A POLYMERASE CID PAP -RELATED"/>
    <property type="match status" value="1"/>
</dbReference>
<dbReference type="SUPFAM" id="SSF81631">
    <property type="entry name" value="PAP/OAS1 substrate-binding domain"/>
    <property type="match status" value="1"/>
</dbReference>
<dbReference type="InterPro" id="IPR043519">
    <property type="entry name" value="NT_sf"/>
</dbReference>